<dbReference type="Gene3D" id="3.40.50.300">
    <property type="entry name" value="P-loop containing nucleotide triphosphate hydrolases"/>
    <property type="match status" value="1"/>
</dbReference>
<evidence type="ECO:0000313" key="6">
    <source>
        <dbReference type="Proteomes" id="UP000783796"/>
    </source>
</evidence>
<evidence type="ECO:0000259" key="4">
    <source>
        <dbReference type="PROSITE" id="PS50893"/>
    </source>
</evidence>
<dbReference type="PANTHER" id="PTHR24220:SF689">
    <property type="entry name" value="LIPOPROTEIN-RELEASING SYSTEM ATP-BINDING PROTEIN LOLD"/>
    <property type="match status" value="1"/>
</dbReference>
<feature type="domain" description="ABC transporter" evidence="4">
    <location>
        <begin position="4"/>
        <end position="212"/>
    </location>
</feature>
<dbReference type="InterPro" id="IPR003439">
    <property type="entry name" value="ABC_transporter-like_ATP-bd"/>
</dbReference>
<name>A0A948WWK1_9BACT</name>
<dbReference type="GO" id="GO:0005524">
    <property type="term" value="F:ATP binding"/>
    <property type="evidence" value="ECO:0007669"/>
    <property type="project" value="UniProtKB-KW"/>
</dbReference>
<dbReference type="SUPFAM" id="SSF52540">
    <property type="entry name" value="P-loop containing nucleoside triphosphate hydrolases"/>
    <property type="match status" value="1"/>
</dbReference>
<dbReference type="PROSITE" id="PS00211">
    <property type="entry name" value="ABC_TRANSPORTER_1"/>
    <property type="match status" value="1"/>
</dbReference>
<dbReference type="InterPro" id="IPR027417">
    <property type="entry name" value="P-loop_NTPase"/>
</dbReference>
<dbReference type="PROSITE" id="PS50893">
    <property type="entry name" value="ABC_TRANSPORTER_2"/>
    <property type="match status" value="1"/>
</dbReference>
<dbReference type="SMART" id="SM00382">
    <property type="entry name" value="AAA"/>
    <property type="match status" value="1"/>
</dbReference>
<dbReference type="InterPro" id="IPR003593">
    <property type="entry name" value="AAA+_ATPase"/>
</dbReference>
<dbReference type="InterPro" id="IPR017871">
    <property type="entry name" value="ABC_transporter-like_CS"/>
</dbReference>
<evidence type="ECO:0000313" key="5">
    <source>
        <dbReference type="EMBL" id="MBU3839007.1"/>
    </source>
</evidence>
<gene>
    <name evidence="5" type="ORF">H9777_11995</name>
</gene>
<evidence type="ECO:0000256" key="3">
    <source>
        <dbReference type="ARBA" id="ARBA00022840"/>
    </source>
</evidence>
<dbReference type="GO" id="GO:0016887">
    <property type="term" value="F:ATP hydrolysis activity"/>
    <property type="evidence" value="ECO:0007669"/>
    <property type="project" value="InterPro"/>
</dbReference>
<dbReference type="EMBL" id="JAHLFW010000097">
    <property type="protein sequence ID" value="MBU3839007.1"/>
    <property type="molecule type" value="Genomic_DNA"/>
</dbReference>
<evidence type="ECO:0000256" key="1">
    <source>
        <dbReference type="ARBA" id="ARBA00005417"/>
    </source>
</evidence>
<dbReference type="AlphaFoldDB" id="A0A948WWK1"/>
<dbReference type="GO" id="GO:0022857">
    <property type="term" value="F:transmembrane transporter activity"/>
    <property type="evidence" value="ECO:0007669"/>
    <property type="project" value="TreeGrafter"/>
</dbReference>
<dbReference type="PANTHER" id="PTHR24220">
    <property type="entry name" value="IMPORT ATP-BINDING PROTEIN"/>
    <property type="match status" value="1"/>
</dbReference>
<protein>
    <submittedName>
        <fullName evidence="5">ATP-binding cassette domain-containing protein</fullName>
    </submittedName>
</protein>
<dbReference type="GO" id="GO:0005886">
    <property type="term" value="C:plasma membrane"/>
    <property type="evidence" value="ECO:0007669"/>
    <property type="project" value="TreeGrafter"/>
</dbReference>
<dbReference type="InterPro" id="IPR015854">
    <property type="entry name" value="ABC_transpr_LolD-like"/>
</dbReference>
<sequence length="214" mass="24698">MDRIELDNLLPGVFSGREHIVSDVWCRKQVFEKGKSYLIEAASGTGKSSLCSFIYGYRKDYEGVIRFDGTDIRKMSGNEWTDVRKRNLGMMFQELRLFPELTAGENVILKNNLTHFRDEEQIRKWFSMLGIDDKWAEPVGRMSFGQQQRVAFVRMLCQPSDFLFMDEPVSHLDDANGNVMAKILEGEIRERGVGVIVTSIGRRLNINYNVEMKL</sequence>
<organism evidence="5 6">
    <name type="scientific">Candidatus Phocaeicola faecigallinarum</name>
    <dbReference type="NCBI Taxonomy" id="2838732"/>
    <lineage>
        <taxon>Bacteria</taxon>
        <taxon>Pseudomonadati</taxon>
        <taxon>Bacteroidota</taxon>
        <taxon>Bacteroidia</taxon>
        <taxon>Bacteroidales</taxon>
        <taxon>Bacteroidaceae</taxon>
        <taxon>Phocaeicola</taxon>
    </lineage>
</organism>
<dbReference type="Pfam" id="PF00005">
    <property type="entry name" value="ABC_tran"/>
    <property type="match status" value="1"/>
</dbReference>
<accession>A0A948WWK1</accession>
<comment type="similarity">
    <text evidence="1">Belongs to the ABC transporter superfamily.</text>
</comment>
<reference evidence="5" key="1">
    <citation type="journal article" date="2021" name="PeerJ">
        <title>Extensive microbial diversity within the chicken gut microbiome revealed by metagenomics and culture.</title>
        <authorList>
            <person name="Gilroy R."/>
            <person name="Ravi A."/>
            <person name="Getino M."/>
            <person name="Pursley I."/>
            <person name="Horton D.L."/>
            <person name="Alikhan N.F."/>
            <person name="Baker D."/>
            <person name="Gharbi K."/>
            <person name="Hall N."/>
            <person name="Watson M."/>
            <person name="Adriaenssens E.M."/>
            <person name="Foster-Nyarko E."/>
            <person name="Jarju S."/>
            <person name="Secka A."/>
            <person name="Antonio M."/>
            <person name="Oren A."/>
            <person name="Chaudhuri R.R."/>
            <person name="La Ragione R."/>
            <person name="Hildebrand F."/>
            <person name="Pallen M.J."/>
        </authorList>
    </citation>
    <scope>NUCLEOTIDE SEQUENCE</scope>
    <source>
        <strain evidence="5">G4-2901</strain>
    </source>
</reference>
<keyword evidence="2" id="KW-0547">Nucleotide-binding</keyword>
<comment type="caution">
    <text evidence="5">The sequence shown here is derived from an EMBL/GenBank/DDBJ whole genome shotgun (WGS) entry which is preliminary data.</text>
</comment>
<evidence type="ECO:0000256" key="2">
    <source>
        <dbReference type="ARBA" id="ARBA00022741"/>
    </source>
</evidence>
<reference evidence="5" key="2">
    <citation type="submission" date="2021-04" db="EMBL/GenBank/DDBJ databases">
        <authorList>
            <person name="Gilroy R."/>
        </authorList>
    </citation>
    <scope>NUCLEOTIDE SEQUENCE</scope>
    <source>
        <strain evidence="5">G4-2901</strain>
    </source>
</reference>
<proteinExistence type="inferred from homology"/>
<keyword evidence="3 5" id="KW-0067">ATP-binding</keyword>
<dbReference type="Proteomes" id="UP000783796">
    <property type="component" value="Unassembled WGS sequence"/>
</dbReference>